<dbReference type="Proteomes" id="UP001604277">
    <property type="component" value="Unassembled WGS sequence"/>
</dbReference>
<dbReference type="AlphaFoldDB" id="A0ABD1R3U4"/>
<dbReference type="FunFam" id="3.40.50.2000:FF:000060">
    <property type="entry name" value="Glycosyltransferase"/>
    <property type="match status" value="1"/>
</dbReference>
<dbReference type="SUPFAM" id="SSF53756">
    <property type="entry name" value="UDP-Glycosyltransferase/glycogen phosphorylase"/>
    <property type="match status" value="1"/>
</dbReference>
<keyword evidence="3" id="KW-0808">Transferase</keyword>
<comment type="caution">
    <text evidence="4">The sequence shown here is derived from an EMBL/GenBank/DDBJ whole genome shotgun (WGS) entry which is preliminary data.</text>
</comment>
<comment type="similarity">
    <text evidence="1">Belongs to the UDP-glycosyltransferase family.</text>
</comment>
<evidence type="ECO:0000256" key="1">
    <source>
        <dbReference type="ARBA" id="ARBA00009995"/>
    </source>
</evidence>
<dbReference type="EMBL" id="JBFOLJ010000013">
    <property type="protein sequence ID" value="KAL2483073.1"/>
    <property type="molecule type" value="Genomic_DNA"/>
</dbReference>
<evidence type="ECO:0000256" key="2">
    <source>
        <dbReference type="ARBA" id="ARBA00022676"/>
    </source>
</evidence>
<dbReference type="GO" id="GO:0016138">
    <property type="term" value="P:glycoside biosynthetic process"/>
    <property type="evidence" value="ECO:0007669"/>
    <property type="project" value="UniProtKB-ARBA"/>
</dbReference>
<evidence type="ECO:0000256" key="3">
    <source>
        <dbReference type="ARBA" id="ARBA00022679"/>
    </source>
</evidence>
<proteinExistence type="inferred from homology"/>
<dbReference type="Gene3D" id="3.40.50.2000">
    <property type="entry name" value="Glycogen Phosphorylase B"/>
    <property type="match status" value="1"/>
</dbReference>
<sequence>MMILLKIFPSDRFEKRVEERGIMIRDWAPQLEILEHPSTHSFISHCGWNSCIESITMGVPIAAWPMHLDQPRNSILITKVLKIGLEVQDWARRDEIVSAMAIEKACKKTDGDRRRRGDKAKSSSIRRCCQEVSNGRWSYSNGNGFLYCSYH</sequence>
<keyword evidence="2" id="KW-0328">Glycosyltransferase</keyword>
<keyword evidence="5" id="KW-1185">Reference proteome</keyword>
<protein>
    <submittedName>
        <fullName evidence="4">UDP-glycosyltransferase 73C6</fullName>
    </submittedName>
</protein>
<name>A0ABD1R3U4_9LAMI</name>
<evidence type="ECO:0000313" key="5">
    <source>
        <dbReference type="Proteomes" id="UP001604277"/>
    </source>
</evidence>
<dbReference type="GO" id="GO:0008194">
    <property type="term" value="F:UDP-glycosyltransferase activity"/>
    <property type="evidence" value="ECO:0007669"/>
    <property type="project" value="UniProtKB-ARBA"/>
</dbReference>
<organism evidence="4 5">
    <name type="scientific">Forsythia ovata</name>
    <dbReference type="NCBI Taxonomy" id="205694"/>
    <lineage>
        <taxon>Eukaryota</taxon>
        <taxon>Viridiplantae</taxon>
        <taxon>Streptophyta</taxon>
        <taxon>Embryophyta</taxon>
        <taxon>Tracheophyta</taxon>
        <taxon>Spermatophyta</taxon>
        <taxon>Magnoliopsida</taxon>
        <taxon>eudicotyledons</taxon>
        <taxon>Gunneridae</taxon>
        <taxon>Pentapetalae</taxon>
        <taxon>asterids</taxon>
        <taxon>lamiids</taxon>
        <taxon>Lamiales</taxon>
        <taxon>Oleaceae</taxon>
        <taxon>Forsythieae</taxon>
        <taxon>Forsythia</taxon>
    </lineage>
</organism>
<dbReference type="CDD" id="cd03784">
    <property type="entry name" value="GT1_Gtf-like"/>
    <property type="match status" value="1"/>
</dbReference>
<reference evidence="5" key="1">
    <citation type="submission" date="2024-07" db="EMBL/GenBank/DDBJ databases">
        <title>Two chromosome-level genome assemblies of Korean endemic species Abeliophyllum distichum and Forsythia ovata (Oleaceae).</title>
        <authorList>
            <person name="Jang H."/>
        </authorList>
    </citation>
    <scope>NUCLEOTIDE SEQUENCE [LARGE SCALE GENOMIC DNA]</scope>
</reference>
<dbReference type="PANTHER" id="PTHR48044:SF22">
    <property type="entry name" value="GLYCOSYLTRANSFERASE"/>
    <property type="match status" value="1"/>
</dbReference>
<dbReference type="PANTHER" id="PTHR48044">
    <property type="entry name" value="GLYCOSYLTRANSFERASE"/>
    <property type="match status" value="1"/>
</dbReference>
<evidence type="ECO:0000313" key="4">
    <source>
        <dbReference type="EMBL" id="KAL2483073.1"/>
    </source>
</evidence>
<gene>
    <name evidence="4" type="ORF">Fot_44517</name>
</gene>
<dbReference type="Pfam" id="PF00201">
    <property type="entry name" value="UDPGT"/>
    <property type="match status" value="1"/>
</dbReference>
<accession>A0ABD1R3U4</accession>
<dbReference type="InterPro" id="IPR002213">
    <property type="entry name" value="UDP_glucos_trans"/>
</dbReference>